<feature type="region of interest" description="Disordered" evidence="1">
    <location>
        <begin position="116"/>
        <end position="158"/>
    </location>
</feature>
<proteinExistence type="predicted"/>
<protein>
    <submittedName>
        <fullName evidence="2">Uncharacterized protein</fullName>
    </submittedName>
</protein>
<accession>A0A7C8ZEU4</accession>
<reference evidence="2" key="2">
    <citation type="submission" date="2020-07" db="EMBL/GenBank/DDBJ databases">
        <authorList>
            <person name="Vera ALvarez R."/>
            <person name="Arias-Moreno D.M."/>
            <person name="Jimenez-Jacinto V."/>
            <person name="Jimenez-Bremont J.F."/>
            <person name="Swaminathan K."/>
            <person name="Moose S.P."/>
            <person name="Guerrero-Gonzalez M.L."/>
            <person name="Marino-Ramirez L."/>
            <person name="Landsman D."/>
            <person name="Rodriguez-Kessler M."/>
            <person name="Delgado-Sanchez P."/>
        </authorList>
    </citation>
    <scope>NUCLEOTIDE SEQUENCE</scope>
    <source>
        <tissue evidence="2">Cladode</tissue>
    </source>
</reference>
<name>A0A7C8ZEU4_OPUST</name>
<sequence length="201" mass="21895">MVGFTEEAFIVNGRDLNVQPTIKDGGALSKDAHTKVMNVNALGGDEVQSPISSDSLDYPPGFEPYVIQNKVHSVEASTPTRVDVNTKTKASSARRRCNTRTNTVCLGRRVTRSQLKKCKEQAGRGRTVRNSDGSGSAGEDDSPLTSDSTRTTESMRKLAEESLQVGELLGLKVVAHKENAIKRITQSLKNARVSRSIHRND</sequence>
<reference evidence="2" key="1">
    <citation type="journal article" date="2013" name="J. Plant Res.">
        <title>Effect of fungi and light on seed germination of three Opuntia species from semiarid lands of central Mexico.</title>
        <authorList>
            <person name="Delgado-Sanchez P."/>
            <person name="Jimenez-Bremont J.F."/>
            <person name="Guerrero-Gonzalez Mde L."/>
            <person name="Flores J."/>
        </authorList>
    </citation>
    <scope>NUCLEOTIDE SEQUENCE</scope>
    <source>
        <tissue evidence="2">Cladode</tissue>
    </source>
</reference>
<dbReference type="AlphaFoldDB" id="A0A7C8ZEU4"/>
<evidence type="ECO:0000256" key="1">
    <source>
        <dbReference type="SAM" id="MobiDB-lite"/>
    </source>
</evidence>
<organism evidence="2">
    <name type="scientific">Opuntia streptacantha</name>
    <name type="common">Prickly pear cactus</name>
    <name type="synonym">Opuntia cardona</name>
    <dbReference type="NCBI Taxonomy" id="393608"/>
    <lineage>
        <taxon>Eukaryota</taxon>
        <taxon>Viridiplantae</taxon>
        <taxon>Streptophyta</taxon>
        <taxon>Embryophyta</taxon>
        <taxon>Tracheophyta</taxon>
        <taxon>Spermatophyta</taxon>
        <taxon>Magnoliopsida</taxon>
        <taxon>eudicotyledons</taxon>
        <taxon>Gunneridae</taxon>
        <taxon>Pentapetalae</taxon>
        <taxon>Caryophyllales</taxon>
        <taxon>Cactineae</taxon>
        <taxon>Cactaceae</taxon>
        <taxon>Opuntioideae</taxon>
        <taxon>Opuntia</taxon>
    </lineage>
</organism>
<feature type="compositionally biased region" description="Polar residues" evidence="1">
    <location>
        <begin position="143"/>
        <end position="152"/>
    </location>
</feature>
<evidence type="ECO:0000313" key="2">
    <source>
        <dbReference type="EMBL" id="MBA4640313.1"/>
    </source>
</evidence>
<dbReference type="EMBL" id="GISG01118536">
    <property type="protein sequence ID" value="MBA4640313.1"/>
    <property type="molecule type" value="Transcribed_RNA"/>
</dbReference>